<keyword evidence="1" id="KW-0812">Transmembrane</keyword>
<evidence type="ECO:0000313" key="2">
    <source>
        <dbReference type="EMBL" id="MEJ2888429.1"/>
    </source>
</evidence>
<reference evidence="2 3" key="1">
    <citation type="submission" date="2024-03" db="EMBL/GenBank/DDBJ databases">
        <title>Actinomycetospora sp. OC33-EN06, a novel actinomycete isolated from wild orchid (Aerides multiflora).</title>
        <authorList>
            <person name="Suriyachadkun C."/>
        </authorList>
    </citation>
    <scope>NUCLEOTIDE SEQUENCE [LARGE SCALE GENOMIC DNA]</scope>
    <source>
        <strain evidence="2 3">OC33-EN06</strain>
    </source>
</reference>
<accession>A0ABU8NAI3</accession>
<comment type="caution">
    <text evidence="2">The sequence shown here is derived from an EMBL/GenBank/DDBJ whole genome shotgun (WGS) entry which is preliminary data.</text>
</comment>
<feature type="transmembrane region" description="Helical" evidence="1">
    <location>
        <begin position="84"/>
        <end position="105"/>
    </location>
</feature>
<organism evidence="2 3">
    <name type="scientific">Actinomycetospora aeridis</name>
    <dbReference type="NCBI Taxonomy" id="3129231"/>
    <lineage>
        <taxon>Bacteria</taxon>
        <taxon>Bacillati</taxon>
        <taxon>Actinomycetota</taxon>
        <taxon>Actinomycetes</taxon>
        <taxon>Pseudonocardiales</taxon>
        <taxon>Pseudonocardiaceae</taxon>
        <taxon>Actinomycetospora</taxon>
    </lineage>
</organism>
<proteinExistence type="predicted"/>
<keyword evidence="1" id="KW-1133">Transmembrane helix</keyword>
<evidence type="ECO:0000256" key="1">
    <source>
        <dbReference type="SAM" id="Phobius"/>
    </source>
</evidence>
<sequence length="129" mass="12754">MQPDRTPLVVTASAVAAAAVAATMLLAGSGGLAAAATVVLVAVQVALLLAVHAGAVRARQFLLAWSAQAGLTHLVAGEGTVESALVYLGVGLLFGAVVVVGLTLWRPAVPEPAEPGRSGDTQPLPVDGD</sequence>
<dbReference type="RefSeq" id="WP_337714989.1">
    <property type="nucleotide sequence ID" value="NZ_JBBEGL010000005.1"/>
</dbReference>
<evidence type="ECO:0000313" key="3">
    <source>
        <dbReference type="Proteomes" id="UP001370100"/>
    </source>
</evidence>
<dbReference type="Proteomes" id="UP001370100">
    <property type="component" value="Unassembled WGS sequence"/>
</dbReference>
<feature type="transmembrane region" description="Helical" evidence="1">
    <location>
        <begin position="31"/>
        <end position="51"/>
    </location>
</feature>
<dbReference type="EMBL" id="JBBEGL010000005">
    <property type="protein sequence ID" value="MEJ2888429.1"/>
    <property type="molecule type" value="Genomic_DNA"/>
</dbReference>
<keyword evidence="1" id="KW-0472">Membrane</keyword>
<name>A0ABU8NAI3_9PSEU</name>
<protein>
    <submittedName>
        <fullName evidence="2">Uncharacterized protein</fullName>
    </submittedName>
</protein>
<keyword evidence="3" id="KW-1185">Reference proteome</keyword>
<gene>
    <name evidence="2" type="ORF">WCD41_18360</name>
</gene>